<comment type="caution">
    <text evidence="2">The sequence shown here is derived from an EMBL/GenBank/DDBJ whole genome shotgun (WGS) entry which is preliminary data.</text>
</comment>
<gene>
    <name evidence="2" type="ORF">AB6T85_05010</name>
</gene>
<organism evidence="2 3">
    <name type="scientific">Erwinia aeris</name>
    <dbReference type="NCBI Taxonomy" id="3239803"/>
    <lineage>
        <taxon>Bacteria</taxon>
        <taxon>Pseudomonadati</taxon>
        <taxon>Pseudomonadota</taxon>
        <taxon>Gammaproteobacteria</taxon>
        <taxon>Enterobacterales</taxon>
        <taxon>Erwiniaceae</taxon>
        <taxon>Erwinia</taxon>
    </lineage>
</organism>
<evidence type="ECO:0000313" key="3">
    <source>
        <dbReference type="Proteomes" id="UP001565243"/>
    </source>
</evidence>
<dbReference type="PANTHER" id="PTHR38813">
    <property type="match status" value="1"/>
</dbReference>
<sequence length="90" mass="10440">MPELKWRKAARKQLLAIKSKSDREAINAAVNELKNFPLHTPNLDVKPLTAGEADYRLRWGNYRVLFDYVKDGEPKIIAIQQIARRTSKTY</sequence>
<accession>A0ABV4E4L1</accession>
<evidence type="ECO:0000313" key="2">
    <source>
        <dbReference type="EMBL" id="MEY8769801.1"/>
    </source>
</evidence>
<dbReference type="InterPro" id="IPR007712">
    <property type="entry name" value="RelE/ParE_toxin"/>
</dbReference>
<dbReference type="InterPro" id="IPR035093">
    <property type="entry name" value="RelE/ParE_toxin_dom_sf"/>
</dbReference>
<dbReference type="RefSeq" id="WP_301251263.1">
    <property type="nucleotide sequence ID" value="NZ_JBGFFX010000002.1"/>
</dbReference>
<proteinExistence type="predicted"/>
<reference evidence="2 3" key="1">
    <citation type="submission" date="2024-07" db="EMBL/GenBank/DDBJ databases">
        <authorList>
            <person name="Hebao G."/>
        </authorList>
    </citation>
    <scope>NUCLEOTIDE SEQUENCE [LARGE SCALE GENOMIC DNA]</scope>
    <source>
        <strain evidence="2 3">ACCC 02193</strain>
    </source>
</reference>
<keyword evidence="3" id="KW-1185">Reference proteome</keyword>
<dbReference type="EMBL" id="JBGFFX010000002">
    <property type="protein sequence ID" value="MEY8769801.1"/>
    <property type="molecule type" value="Genomic_DNA"/>
</dbReference>
<dbReference type="InterPro" id="IPR052747">
    <property type="entry name" value="TA_system_RelE_toxin"/>
</dbReference>
<protein>
    <submittedName>
        <fullName evidence="2">Type II toxin-antitoxin system RelE/ParE family toxin</fullName>
    </submittedName>
</protein>
<evidence type="ECO:0000256" key="1">
    <source>
        <dbReference type="ARBA" id="ARBA00022649"/>
    </source>
</evidence>
<dbReference type="PANTHER" id="PTHR38813:SF1">
    <property type="entry name" value="TOXIN RELE1-RELATED"/>
    <property type="match status" value="1"/>
</dbReference>
<dbReference type="SUPFAM" id="SSF143011">
    <property type="entry name" value="RelE-like"/>
    <property type="match status" value="1"/>
</dbReference>
<dbReference type="Pfam" id="PF05016">
    <property type="entry name" value="ParE_toxin"/>
    <property type="match status" value="1"/>
</dbReference>
<dbReference type="Gene3D" id="3.30.2310.20">
    <property type="entry name" value="RelE-like"/>
    <property type="match status" value="1"/>
</dbReference>
<name>A0ABV4E4L1_9GAMM</name>
<dbReference type="Proteomes" id="UP001565243">
    <property type="component" value="Unassembled WGS sequence"/>
</dbReference>
<keyword evidence="1" id="KW-1277">Toxin-antitoxin system</keyword>